<sequence length="125" mass="14441">MSEELDTLIRQGKALETQMAQLTDELAQIRQAISTHMGEQREYYGQGVVARKWERVRWHIDRDLLLDELSPGAIEYVKEVVFTKEKLDQAMNAGYLPPRLYDRALKRVQEGWNVSLKVLEPTAAP</sequence>
<evidence type="ECO:0000313" key="2">
    <source>
        <dbReference type="EMBL" id="MBM3223756.1"/>
    </source>
</evidence>
<name>A0A938B232_UNCTE</name>
<gene>
    <name evidence="2" type="ORF">FJZ47_08160</name>
</gene>
<organism evidence="2 3">
    <name type="scientific">Tectimicrobiota bacterium</name>
    <dbReference type="NCBI Taxonomy" id="2528274"/>
    <lineage>
        <taxon>Bacteria</taxon>
        <taxon>Pseudomonadati</taxon>
        <taxon>Nitrospinota/Tectimicrobiota group</taxon>
        <taxon>Candidatus Tectimicrobiota</taxon>
    </lineage>
</organism>
<keyword evidence="1" id="KW-0175">Coiled coil</keyword>
<evidence type="ECO:0000256" key="1">
    <source>
        <dbReference type="SAM" id="Coils"/>
    </source>
</evidence>
<reference evidence="2" key="1">
    <citation type="submission" date="2019-03" db="EMBL/GenBank/DDBJ databases">
        <title>Lake Tanganyika Metagenome-Assembled Genomes (MAGs).</title>
        <authorList>
            <person name="Tran P."/>
        </authorList>
    </citation>
    <scope>NUCLEOTIDE SEQUENCE</scope>
    <source>
        <strain evidence="2">K_DeepCast_65m_m2_066</strain>
    </source>
</reference>
<dbReference type="EMBL" id="VGLS01000194">
    <property type="protein sequence ID" value="MBM3223756.1"/>
    <property type="molecule type" value="Genomic_DNA"/>
</dbReference>
<feature type="coiled-coil region" evidence="1">
    <location>
        <begin position="5"/>
        <end position="39"/>
    </location>
</feature>
<accession>A0A938B232</accession>
<protein>
    <submittedName>
        <fullName evidence="2">Uncharacterized protein</fullName>
    </submittedName>
</protein>
<evidence type="ECO:0000313" key="3">
    <source>
        <dbReference type="Proteomes" id="UP000712673"/>
    </source>
</evidence>
<proteinExistence type="predicted"/>
<dbReference type="Proteomes" id="UP000712673">
    <property type="component" value="Unassembled WGS sequence"/>
</dbReference>
<comment type="caution">
    <text evidence="2">The sequence shown here is derived from an EMBL/GenBank/DDBJ whole genome shotgun (WGS) entry which is preliminary data.</text>
</comment>
<dbReference type="AlphaFoldDB" id="A0A938B232"/>